<dbReference type="Proteomes" id="UP000596661">
    <property type="component" value="Chromosome 4"/>
</dbReference>
<evidence type="ECO:0000313" key="2">
    <source>
        <dbReference type="EnsemblPlants" id="cds.evm.model.04.494"/>
    </source>
</evidence>
<organism evidence="2 3">
    <name type="scientific">Cannabis sativa</name>
    <name type="common">Hemp</name>
    <name type="synonym">Marijuana</name>
    <dbReference type="NCBI Taxonomy" id="3483"/>
    <lineage>
        <taxon>Eukaryota</taxon>
        <taxon>Viridiplantae</taxon>
        <taxon>Streptophyta</taxon>
        <taxon>Embryophyta</taxon>
        <taxon>Tracheophyta</taxon>
        <taxon>Spermatophyta</taxon>
        <taxon>Magnoliopsida</taxon>
        <taxon>eudicotyledons</taxon>
        <taxon>Gunneridae</taxon>
        <taxon>Pentapetalae</taxon>
        <taxon>rosids</taxon>
        <taxon>fabids</taxon>
        <taxon>Rosales</taxon>
        <taxon>Cannabaceae</taxon>
        <taxon>Cannabis</taxon>
    </lineage>
</organism>
<dbReference type="EMBL" id="UZAU01000362">
    <property type="status" value="NOT_ANNOTATED_CDS"/>
    <property type="molecule type" value="Genomic_DNA"/>
</dbReference>
<evidence type="ECO:0000259" key="1">
    <source>
        <dbReference type="Pfam" id="PF13966"/>
    </source>
</evidence>
<name>A0A803PHM9_CANSA</name>
<dbReference type="PANTHER" id="PTHR33116">
    <property type="entry name" value="REVERSE TRANSCRIPTASE ZINC-BINDING DOMAIN-CONTAINING PROTEIN-RELATED-RELATED"/>
    <property type="match status" value="1"/>
</dbReference>
<dbReference type="AlphaFoldDB" id="A0A803PHM9"/>
<accession>A0A803PHM9</accession>
<reference evidence="2" key="2">
    <citation type="submission" date="2021-03" db="UniProtKB">
        <authorList>
            <consortium name="EnsemblPlants"/>
        </authorList>
    </citation>
    <scope>IDENTIFICATION</scope>
</reference>
<keyword evidence="3" id="KW-1185">Reference proteome</keyword>
<dbReference type="EnsemblPlants" id="evm.model.04.494">
    <property type="protein sequence ID" value="cds.evm.model.04.494"/>
    <property type="gene ID" value="evm.TU.04.494"/>
</dbReference>
<protein>
    <recommendedName>
        <fullName evidence="1">Reverse transcriptase zinc-binding domain-containing protein</fullName>
    </recommendedName>
</protein>
<proteinExistence type="predicted"/>
<reference evidence="2" key="1">
    <citation type="submission" date="2018-11" db="EMBL/GenBank/DDBJ databases">
        <authorList>
            <person name="Grassa J C."/>
        </authorList>
    </citation>
    <scope>NUCLEOTIDE SEQUENCE [LARGE SCALE GENOMIC DNA]</scope>
</reference>
<evidence type="ECO:0000313" key="3">
    <source>
        <dbReference type="Proteomes" id="UP000596661"/>
    </source>
</evidence>
<dbReference type="PANTHER" id="PTHR33116:SF84">
    <property type="entry name" value="RNA-DIRECTED DNA POLYMERASE"/>
    <property type="match status" value="1"/>
</dbReference>
<dbReference type="Pfam" id="PF13966">
    <property type="entry name" value="zf-RVT"/>
    <property type="match status" value="1"/>
</dbReference>
<dbReference type="Gramene" id="evm.model.04.494">
    <property type="protein sequence ID" value="cds.evm.model.04.494"/>
    <property type="gene ID" value="evm.TU.04.494"/>
</dbReference>
<dbReference type="OMA" id="ISGKECA"/>
<feature type="domain" description="Reverse transcriptase zinc-binding" evidence="1">
    <location>
        <begin position="266"/>
        <end position="347"/>
    </location>
</feature>
<sequence length="451" mass="52324">MSPLLFVLGMEYLSRILLKIGSNSEFKFHERCAELKLNHLMFADDVIMFCHGDFKSIYYVLQGLKLFSSSSGLHPNPHKSAIYCCGIPICAKRISGKECAVLAEKMTARIKIWSSRNLSLAGRVVLVQSVLMSIHSYWSQIMVLPKKTIRDIEAICRAYLWKGHHVSVGAAPIAWERLCQPKKAGGIGLKKIAEWNTAAMIKYVWAIANKEDNLWIRWIHCVYMKGVDWWSYQASSQASWYWKRLVAVKNQVLEVMDIQQVSTTPYRISNGYKALCPLKDKVNWSHEVWNRLNIPRHSFCLWFAIQDRLKTRERLHRMNIIGEDSCLLCSNQTETSKHLFFLCSFSHTCLAEIKVRLNWGVETMELNKLIRWIGRAKISRFRKAVLSAAVAAVVYQIWQVRNGVLWNSEQVSVEQVVRKSIEDVEFRVLSCWPSKTKQSDKDWFLNLNFRR</sequence>
<dbReference type="InterPro" id="IPR026960">
    <property type="entry name" value="RVT-Znf"/>
</dbReference>